<proteinExistence type="predicted"/>
<dbReference type="PANTHER" id="PTHR24276:SF98">
    <property type="entry name" value="FI18310P1-RELATED"/>
    <property type="match status" value="1"/>
</dbReference>
<dbReference type="InterPro" id="IPR043504">
    <property type="entry name" value="Peptidase_S1_PA_chymotrypsin"/>
</dbReference>
<dbReference type="InterPro" id="IPR050430">
    <property type="entry name" value="Peptidase_S1"/>
</dbReference>
<name>L0WA15_9GAMM</name>
<evidence type="ECO:0000256" key="2">
    <source>
        <dbReference type="SAM" id="MobiDB-lite"/>
    </source>
</evidence>
<feature type="domain" description="Peptidase S1" evidence="3">
    <location>
        <begin position="1"/>
        <end position="150"/>
    </location>
</feature>
<dbReference type="Proteomes" id="UP000010164">
    <property type="component" value="Unassembled WGS sequence"/>
</dbReference>
<dbReference type="EMBL" id="AMRJ01000044">
    <property type="protein sequence ID" value="EKF72897.1"/>
    <property type="molecule type" value="Genomic_DNA"/>
</dbReference>
<organism evidence="4 5">
    <name type="scientific">Alcanivorax hongdengensis A-11-3</name>
    <dbReference type="NCBI Taxonomy" id="1177179"/>
    <lineage>
        <taxon>Bacteria</taxon>
        <taxon>Pseudomonadati</taxon>
        <taxon>Pseudomonadota</taxon>
        <taxon>Gammaproteobacteria</taxon>
        <taxon>Oceanospirillales</taxon>
        <taxon>Alcanivoracaceae</taxon>
        <taxon>Alcanivorax</taxon>
    </lineage>
</organism>
<sequence length="462" mass="49427">RFINTIVLPDNKDWASLTLSPDYDDILSTLGWGIADYDGSRDNPIWYLGLQEVGLDYLPFAGCQSLYDDLGSLSDHMICAYEPEPDATDTYGEDSCQGDSGGPLFFTDDPLDDSPQVGIVSFGRDCGDASRPGVYTDVIDYINWIEFTTRLEGYPIYDLKPSVNNTVYRGNQAMNFKVAVSNNSTANDVSALAITFSHPDDIVITNSNTDFACTDLSNTETLCQAESIPPIDHGDIVAFPFKAEDLGGRTDETVTVTYSVNPLGNTDYRRTNNGGGEVQLLFTSKPDLALSATAICMDRTVEQNTIRFSTELSNRSESEPSLDTILTFNIDSGISLQESTLPENCSRSSDSSGECDLGTIDANSSDKITLTAAAAPGDSGQINATITNSNGSYPDAEPAADINLDFSRDDLPACSSMSGGSNSSSASAKDSDGGSGGGGGGSFNMLLLMLMFAQGLLRKHRR</sequence>
<evidence type="ECO:0000259" key="3">
    <source>
        <dbReference type="PROSITE" id="PS50240"/>
    </source>
</evidence>
<feature type="non-terminal residue" evidence="4">
    <location>
        <position position="1"/>
    </location>
</feature>
<dbReference type="InterPro" id="IPR033116">
    <property type="entry name" value="TRYPSIN_SER"/>
</dbReference>
<evidence type="ECO:0000313" key="4">
    <source>
        <dbReference type="EMBL" id="EKF72897.1"/>
    </source>
</evidence>
<keyword evidence="5" id="KW-1185">Reference proteome</keyword>
<dbReference type="SMART" id="SM00020">
    <property type="entry name" value="Tryp_SPc"/>
    <property type="match status" value="1"/>
</dbReference>
<dbReference type="GO" id="GO:0006508">
    <property type="term" value="P:proteolysis"/>
    <property type="evidence" value="ECO:0007669"/>
    <property type="project" value="InterPro"/>
</dbReference>
<evidence type="ECO:0000256" key="1">
    <source>
        <dbReference type="ARBA" id="ARBA00023157"/>
    </source>
</evidence>
<dbReference type="OrthoDB" id="9813836at2"/>
<dbReference type="InterPro" id="IPR009003">
    <property type="entry name" value="Peptidase_S1_PA"/>
</dbReference>
<dbReference type="Pfam" id="PF00089">
    <property type="entry name" value="Trypsin"/>
    <property type="match status" value="1"/>
</dbReference>
<reference evidence="4 5" key="1">
    <citation type="journal article" date="2012" name="J. Bacteriol.">
        <title>Genome Sequence of the Alkane-Degrading Bacterium Alcanivorax hongdengensis Type Strain A-11-3.</title>
        <authorList>
            <person name="Lai Q."/>
            <person name="Shao Z."/>
        </authorList>
    </citation>
    <scope>NUCLEOTIDE SEQUENCE [LARGE SCALE GENOMIC DNA]</scope>
    <source>
        <strain evidence="4 5">A-11-3</strain>
    </source>
</reference>
<feature type="compositionally biased region" description="Low complexity" evidence="2">
    <location>
        <begin position="415"/>
        <end position="428"/>
    </location>
</feature>
<dbReference type="PROSITE" id="PS50240">
    <property type="entry name" value="TRYPSIN_DOM"/>
    <property type="match status" value="1"/>
</dbReference>
<dbReference type="PANTHER" id="PTHR24276">
    <property type="entry name" value="POLYSERASE-RELATED"/>
    <property type="match status" value="1"/>
</dbReference>
<keyword evidence="1" id="KW-1015">Disulfide bond</keyword>
<dbReference type="InterPro" id="IPR001254">
    <property type="entry name" value="Trypsin_dom"/>
</dbReference>
<dbReference type="Gene3D" id="2.40.10.10">
    <property type="entry name" value="Trypsin-like serine proteases"/>
    <property type="match status" value="1"/>
</dbReference>
<dbReference type="eggNOG" id="COG5640">
    <property type="taxonomic scope" value="Bacteria"/>
</dbReference>
<accession>L0WA15</accession>
<dbReference type="PROSITE" id="PS00135">
    <property type="entry name" value="TRYPSIN_SER"/>
    <property type="match status" value="1"/>
</dbReference>
<dbReference type="RefSeq" id="WP_008930428.1">
    <property type="nucleotide sequence ID" value="NZ_AMRJ01000044.1"/>
</dbReference>
<dbReference type="SUPFAM" id="SSF50494">
    <property type="entry name" value="Trypsin-like serine proteases"/>
    <property type="match status" value="1"/>
</dbReference>
<dbReference type="AlphaFoldDB" id="L0WA15"/>
<protein>
    <submittedName>
        <fullName evidence="4">Serine endopeptidase</fullName>
    </submittedName>
</protein>
<dbReference type="GO" id="GO:0004252">
    <property type="term" value="F:serine-type endopeptidase activity"/>
    <property type="evidence" value="ECO:0007669"/>
    <property type="project" value="InterPro"/>
</dbReference>
<gene>
    <name evidence="4" type="ORF">A11A3_16315</name>
</gene>
<comment type="caution">
    <text evidence="4">The sequence shown here is derived from an EMBL/GenBank/DDBJ whole genome shotgun (WGS) entry which is preliminary data.</text>
</comment>
<evidence type="ECO:0000313" key="5">
    <source>
        <dbReference type="Proteomes" id="UP000010164"/>
    </source>
</evidence>
<dbReference type="STRING" id="1177179.A11A3_16315"/>
<dbReference type="PATRIC" id="fig|1177179.3.peg.3212"/>
<feature type="region of interest" description="Disordered" evidence="2">
    <location>
        <begin position="413"/>
        <end position="436"/>
    </location>
</feature>